<proteinExistence type="inferred from homology"/>
<keyword evidence="8 9" id="KW-1015">Disulfide bond</keyword>
<dbReference type="InterPro" id="IPR051941">
    <property type="entry name" value="BG_Antigen-Binding_Lectin"/>
</dbReference>
<evidence type="ECO:0000256" key="2">
    <source>
        <dbReference type="ARBA" id="ARBA00010147"/>
    </source>
</evidence>
<keyword evidence="9" id="KW-0768">Sushi</keyword>
<dbReference type="PANTHER" id="PTHR45713">
    <property type="entry name" value="FTP DOMAIN-CONTAINING PROTEIN"/>
    <property type="match status" value="1"/>
</dbReference>
<accession>A0A087UF06</accession>
<dbReference type="OrthoDB" id="547680at2759"/>
<evidence type="ECO:0000259" key="11">
    <source>
        <dbReference type="PROSITE" id="PS50041"/>
    </source>
</evidence>
<dbReference type="Gene3D" id="2.60.120.260">
    <property type="entry name" value="Galactose-binding domain-like"/>
    <property type="match status" value="1"/>
</dbReference>
<evidence type="ECO:0000256" key="6">
    <source>
        <dbReference type="ARBA" id="ARBA00022734"/>
    </source>
</evidence>
<dbReference type="GO" id="GO:0046872">
    <property type="term" value="F:metal ion binding"/>
    <property type="evidence" value="ECO:0007669"/>
    <property type="project" value="UniProtKB-KW"/>
</dbReference>
<dbReference type="InterPro" id="IPR016186">
    <property type="entry name" value="C-type_lectin-like/link_sf"/>
</dbReference>
<evidence type="ECO:0000256" key="10">
    <source>
        <dbReference type="SAM" id="SignalP"/>
    </source>
</evidence>
<dbReference type="Pfam" id="PF22633">
    <property type="entry name" value="F5_F8_type_C_2"/>
    <property type="match status" value="1"/>
</dbReference>
<evidence type="ECO:0000256" key="1">
    <source>
        <dbReference type="ARBA" id="ARBA00002219"/>
    </source>
</evidence>
<keyword evidence="14" id="KW-1185">Reference proteome</keyword>
<evidence type="ECO:0000313" key="14">
    <source>
        <dbReference type="Proteomes" id="UP000054359"/>
    </source>
</evidence>
<dbReference type="Gene3D" id="2.10.70.10">
    <property type="entry name" value="Complement Module, domain 1"/>
    <property type="match status" value="2"/>
</dbReference>
<dbReference type="CDD" id="cd00037">
    <property type="entry name" value="CLECT"/>
    <property type="match status" value="1"/>
</dbReference>
<evidence type="ECO:0000256" key="3">
    <source>
        <dbReference type="ARBA" id="ARBA00011233"/>
    </source>
</evidence>
<feature type="disulfide bond" evidence="9">
    <location>
        <begin position="396"/>
        <end position="423"/>
    </location>
</feature>
<evidence type="ECO:0000256" key="5">
    <source>
        <dbReference type="ARBA" id="ARBA00022729"/>
    </source>
</evidence>
<feature type="signal peptide" evidence="10">
    <location>
        <begin position="1"/>
        <end position="18"/>
    </location>
</feature>
<dbReference type="GO" id="GO:0001868">
    <property type="term" value="P:regulation of complement activation, lectin pathway"/>
    <property type="evidence" value="ECO:0007669"/>
    <property type="project" value="UniProtKB-ARBA"/>
</dbReference>
<feature type="domain" description="C-type lectin" evidence="11">
    <location>
        <begin position="248"/>
        <end position="365"/>
    </location>
</feature>
<keyword evidence="5 10" id="KW-0732">Signal</keyword>
<comment type="caution">
    <text evidence="9">Lacks conserved residue(s) required for the propagation of feature annotation.</text>
</comment>
<dbReference type="Pfam" id="PF00059">
    <property type="entry name" value="Lectin_C"/>
    <property type="match status" value="1"/>
</dbReference>
<dbReference type="InterPro" id="IPR001304">
    <property type="entry name" value="C-type_lectin-like"/>
</dbReference>
<dbReference type="AlphaFoldDB" id="A0A087UF06"/>
<dbReference type="SMART" id="SM00032">
    <property type="entry name" value="CCP"/>
    <property type="match status" value="2"/>
</dbReference>
<dbReference type="InterPro" id="IPR008979">
    <property type="entry name" value="Galactose-bd-like_sf"/>
</dbReference>
<comment type="function">
    <text evidence="1">Acts as a defensive agent. Recognizes blood group fucosylated oligosaccharides including A, B, H and Lewis B-type antigens. Does not recognize Lewis A antigen and has low affinity for monovalent haptens.</text>
</comment>
<evidence type="ECO:0000259" key="12">
    <source>
        <dbReference type="PROSITE" id="PS50923"/>
    </source>
</evidence>
<dbReference type="Pfam" id="PF00084">
    <property type="entry name" value="Sushi"/>
    <property type="match status" value="2"/>
</dbReference>
<evidence type="ECO:0008006" key="15">
    <source>
        <dbReference type="Google" id="ProtNLM"/>
    </source>
</evidence>
<dbReference type="STRING" id="407821.A0A087UF06"/>
<dbReference type="InterPro" id="IPR035976">
    <property type="entry name" value="Sushi/SCR/CCP_sf"/>
</dbReference>
<sequence>MVQIILGLLSTLIIHINGNTVTNPKAVLSCGLPGSTLHSTVTFDTESIQTNTTTTYRCETGFHLIGPWRRICLENGTWMPNAPPVCMKNVAFGKPASQSSTDAKRGPQNAVDGNEDTCTLTETEISPFLYVNLLETFPVEMVIVKFRRPCCENNISVTMTVRVGNRVHDLLSNPICNTYTGQMNEKDTYRFSCSLRKFPPVGAFVSVHLKTPIATSLSICEIYVYTKQALSVQYCPVFEEEPSTATIYLGKCYFFHSNHPKSLEDATKFCTLHGGRILHHTTSSGLAGFLLWEFYKRHKTNYEYWNGIIRDPVSKNWKLLEGKDPFSSWNIPPTGKSCSKFDHDVMMNKSQSDTECNRKLNFICEHRPITCGMPKRPANSSIIMGSTVGSAIEYHCQPGHLLQGASKIACLDIGLFSDVAPKCLYIECDFPA</sequence>
<dbReference type="EMBL" id="KK119527">
    <property type="protein sequence ID" value="KFM75945.1"/>
    <property type="molecule type" value="Genomic_DNA"/>
</dbReference>
<dbReference type="InterPro" id="IPR000436">
    <property type="entry name" value="Sushi_SCR_CCP_dom"/>
</dbReference>
<evidence type="ECO:0000256" key="8">
    <source>
        <dbReference type="ARBA" id="ARBA00023157"/>
    </source>
</evidence>
<dbReference type="Proteomes" id="UP000054359">
    <property type="component" value="Unassembled WGS sequence"/>
</dbReference>
<keyword evidence="4" id="KW-0479">Metal-binding</keyword>
<feature type="non-terminal residue" evidence="13">
    <location>
        <position position="432"/>
    </location>
</feature>
<dbReference type="PROSITE" id="PS50923">
    <property type="entry name" value="SUSHI"/>
    <property type="match status" value="2"/>
</dbReference>
<dbReference type="SUPFAM" id="SSF56436">
    <property type="entry name" value="C-type lectin-like"/>
    <property type="match status" value="1"/>
</dbReference>
<dbReference type="OMA" id="CELAWIR"/>
<dbReference type="PROSITE" id="PS50041">
    <property type="entry name" value="C_TYPE_LECTIN_2"/>
    <property type="match status" value="1"/>
</dbReference>
<evidence type="ECO:0000256" key="7">
    <source>
        <dbReference type="ARBA" id="ARBA00022837"/>
    </source>
</evidence>
<feature type="domain" description="Sushi" evidence="12">
    <location>
        <begin position="28"/>
        <end position="88"/>
    </location>
</feature>
<evidence type="ECO:0000256" key="4">
    <source>
        <dbReference type="ARBA" id="ARBA00022723"/>
    </source>
</evidence>
<comment type="subunit">
    <text evidence="3">Homotrimer.</text>
</comment>
<feature type="domain" description="Sushi" evidence="12">
    <location>
        <begin position="369"/>
        <end position="425"/>
    </location>
</feature>
<feature type="chain" id="PRO_5001830518" description="Sushi, von Willebrand factor type A, EGF and pentraxin domain-containing protein 1" evidence="10">
    <location>
        <begin position="19"/>
        <end position="432"/>
    </location>
</feature>
<dbReference type="InterPro" id="IPR016187">
    <property type="entry name" value="CTDL_fold"/>
</dbReference>
<evidence type="ECO:0000313" key="13">
    <source>
        <dbReference type="EMBL" id="KFM75945.1"/>
    </source>
</evidence>
<dbReference type="Gene3D" id="3.10.100.10">
    <property type="entry name" value="Mannose-Binding Protein A, subunit A"/>
    <property type="match status" value="1"/>
</dbReference>
<name>A0A087UF06_STEMI</name>
<comment type="similarity">
    <text evidence="2">Belongs to the fucolectin family.</text>
</comment>
<dbReference type="SUPFAM" id="SSF49785">
    <property type="entry name" value="Galactose-binding domain-like"/>
    <property type="match status" value="1"/>
</dbReference>
<keyword evidence="7" id="KW-0106">Calcium</keyword>
<protein>
    <recommendedName>
        <fullName evidence="15">Sushi, von Willebrand factor type A, EGF and pentraxin domain-containing protein 1</fullName>
    </recommendedName>
</protein>
<reference evidence="13 14" key="1">
    <citation type="submission" date="2013-11" db="EMBL/GenBank/DDBJ databases">
        <title>Genome sequencing of Stegodyphus mimosarum.</title>
        <authorList>
            <person name="Bechsgaard J."/>
        </authorList>
    </citation>
    <scope>NUCLEOTIDE SEQUENCE [LARGE SCALE GENOMIC DNA]</scope>
</reference>
<dbReference type="PANTHER" id="PTHR45713:SF6">
    <property type="entry name" value="F5_8 TYPE C DOMAIN-CONTAINING PROTEIN"/>
    <property type="match status" value="1"/>
</dbReference>
<dbReference type="SUPFAM" id="SSF57535">
    <property type="entry name" value="Complement control module/SCR domain"/>
    <property type="match status" value="2"/>
</dbReference>
<dbReference type="CDD" id="cd00033">
    <property type="entry name" value="CCP"/>
    <property type="match status" value="2"/>
</dbReference>
<dbReference type="GO" id="GO:0042806">
    <property type="term" value="F:fucose binding"/>
    <property type="evidence" value="ECO:0007669"/>
    <property type="project" value="UniProtKB-ARBA"/>
</dbReference>
<organism evidence="13 14">
    <name type="scientific">Stegodyphus mimosarum</name>
    <name type="common">African social velvet spider</name>
    <dbReference type="NCBI Taxonomy" id="407821"/>
    <lineage>
        <taxon>Eukaryota</taxon>
        <taxon>Metazoa</taxon>
        <taxon>Ecdysozoa</taxon>
        <taxon>Arthropoda</taxon>
        <taxon>Chelicerata</taxon>
        <taxon>Arachnida</taxon>
        <taxon>Araneae</taxon>
        <taxon>Araneomorphae</taxon>
        <taxon>Entelegynae</taxon>
        <taxon>Eresoidea</taxon>
        <taxon>Eresidae</taxon>
        <taxon>Stegodyphus</taxon>
    </lineage>
</organism>
<evidence type="ECO:0000256" key="9">
    <source>
        <dbReference type="PROSITE-ProRule" id="PRU00302"/>
    </source>
</evidence>
<dbReference type="InterPro" id="IPR006585">
    <property type="entry name" value="FTP1"/>
</dbReference>
<dbReference type="GO" id="GO:0010185">
    <property type="term" value="P:regulation of cellular defense response"/>
    <property type="evidence" value="ECO:0007669"/>
    <property type="project" value="UniProtKB-ARBA"/>
</dbReference>
<dbReference type="SMART" id="SM00034">
    <property type="entry name" value="CLECT"/>
    <property type="match status" value="1"/>
</dbReference>
<keyword evidence="6" id="KW-0430">Lectin</keyword>
<gene>
    <name evidence="13" type="ORF">X975_14646</name>
</gene>
<dbReference type="SMART" id="SM00607">
    <property type="entry name" value="FTP"/>
    <property type="match status" value="1"/>
</dbReference>